<name>A0A2D1U7M6_9SPHI</name>
<dbReference type="SUPFAM" id="SSF47384">
    <property type="entry name" value="Homodimeric domain of signal transducing histidine kinase"/>
    <property type="match status" value="1"/>
</dbReference>
<keyword evidence="4" id="KW-1133">Transmembrane helix</keyword>
<dbReference type="InterPro" id="IPR003594">
    <property type="entry name" value="HATPase_dom"/>
</dbReference>
<dbReference type="RefSeq" id="WP_099439512.1">
    <property type="nucleotide sequence ID" value="NZ_CP024091.1"/>
</dbReference>
<organism evidence="6 7">
    <name type="scientific">Pedobacter ginsengisoli</name>
    <dbReference type="NCBI Taxonomy" id="363852"/>
    <lineage>
        <taxon>Bacteria</taxon>
        <taxon>Pseudomonadati</taxon>
        <taxon>Bacteroidota</taxon>
        <taxon>Sphingobacteriia</taxon>
        <taxon>Sphingobacteriales</taxon>
        <taxon>Sphingobacteriaceae</taxon>
        <taxon>Pedobacter</taxon>
    </lineage>
</organism>
<dbReference type="EMBL" id="CP024091">
    <property type="protein sequence ID" value="ATP57592.1"/>
    <property type="molecule type" value="Genomic_DNA"/>
</dbReference>
<proteinExistence type="predicted"/>
<protein>
    <recommendedName>
        <fullName evidence="2">histidine kinase</fullName>
        <ecNumber evidence="2">2.7.13.3</ecNumber>
    </recommendedName>
</protein>
<evidence type="ECO:0000313" key="6">
    <source>
        <dbReference type="EMBL" id="ATP57592.1"/>
    </source>
</evidence>
<feature type="transmembrane region" description="Helical" evidence="4">
    <location>
        <begin position="139"/>
        <end position="156"/>
    </location>
</feature>
<evidence type="ECO:0000256" key="2">
    <source>
        <dbReference type="ARBA" id="ARBA00012438"/>
    </source>
</evidence>
<dbReference type="OrthoDB" id="9810447at2"/>
<dbReference type="InterPro" id="IPR004358">
    <property type="entry name" value="Sig_transdc_His_kin-like_C"/>
</dbReference>
<evidence type="ECO:0000313" key="7">
    <source>
        <dbReference type="Proteomes" id="UP000223749"/>
    </source>
</evidence>
<sequence>MSKSNPISIVLKSIKNKTLWADLTGSPKLFSLESRVFHSICIGLFVLDLVYIPYNLYARLYVGSFSALILGVLFFYQYYLSRYKAKPHSATIFALTGLIIFGVNYFTNSGILGSTDLIWPAYLLLVLAISPYHQHLKWLIIYVVAFLLIHLIEFYYPSLVQYPFKMGKGQFIDRTTAFPIPVFVVYIIIRFIRKSYDTERQAALDKTIAVEASKEQILIQKDQLEKTNSEKNKLMSIISHDLRSPLISIQSYLELLNQNQVDDTDRPMLEKSLMQSTNSAVQMLSNFLHWSKSQMNGVSANLVLVNLNSVLQSTLEMESINAAKKHIVLNVNIPSQLMVFVDVDMLQLVVRNLVSNAIKFTPARGKIEVSAAQLTNECKITISDNGKGISPEKQQEIFSVKAEPTYGTNNEKGVGLGLVLCKEFIEYQGGRIDFESNLNTGSSFFVFVQLIPKSAIIESK</sequence>
<feature type="domain" description="Histidine kinase" evidence="5">
    <location>
        <begin position="237"/>
        <end position="452"/>
    </location>
</feature>
<keyword evidence="3" id="KW-0597">Phosphoprotein</keyword>
<dbReference type="SMART" id="SM00387">
    <property type="entry name" value="HATPase_c"/>
    <property type="match status" value="1"/>
</dbReference>
<dbReference type="SUPFAM" id="SSF55874">
    <property type="entry name" value="ATPase domain of HSP90 chaperone/DNA topoisomerase II/histidine kinase"/>
    <property type="match status" value="1"/>
</dbReference>
<feature type="transmembrane region" description="Helical" evidence="4">
    <location>
        <begin position="92"/>
        <end position="111"/>
    </location>
</feature>
<dbReference type="EC" id="2.7.13.3" evidence="2"/>
<dbReference type="KEGG" id="pgs:CPT03_14475"/>
<comment type="catalytic activity">
    <reaction evidence="1">
        <text>ATP + protein L-histidine = ADP + protein N-phospho-L-histidine.</text>
        <dbReference type="EC" id="2.7.13.3"/>
    </reaction>
</comment>
<dbReference type="Pfam" id="PF00512">
    <property type="entry name" value="HisKA"/>
    <property type="match status" value="1"/>
</dbReference>
<feature type="transmembrane region" description="Helical" evidence="4">
    <location>
        <begin position="36"/>
        <end position="54"/>
    </location>
</feature>
<dbReference type="PRINTS" id="PR00344">
    <property type="entry name" value="BCTRLSENSOR"/>
</dbReference>
<dbReference type="PANTHER" id="PTHR43547">
    <property type="entry name" value="TWO-COMPONENT HISTIDINE KINASE"/>
    <property type="match status" value="1"/>
</dbReference>
<reference evidence="6 7" key="1">
    <citation type="submission" date="2017-10" db="EMBL/GenBank/DDBJ databases">
        <title>Whole genome of Pedobacter ginsengisoli T01R-27 isolated from tomato rhizosphere.</title>
        <authorList>
            <person name="Weon H.-Y."/>
            <person name="Lee S.A."/>
            <person name="Sang M.K."/>
            <person name="Song J."/>
        </authorList>
    </citation>
    <scope>NUCLEOTIDE SEQUENCE [LARGE SCALE GENOMIC DNA]</scope>
    <source>
        <strain evidence="6 7">T01R-27</strain>
    </source>
</reference>
<accession>A0A2D1U7M6</accession>
<evidence type="ECO:0000259" key="5">
    <source>
        <dbReference type="PROSITE" id="PS50109"/>
    </source>
</evidence>
<dbReference type="PROSITE" id="PS50109">
    <property type="entry name" value="HIS_KIN"/>
    <property type="match status" value="1"/>
</dbReference>
<evidence type="ECO:0000256" key="1">
    <source>
        <dbReference type="ARBA" id="ARBA00000085"/>
    </source>
</evidence>
<dbReference type="CDD" id="cd00075">
    <property type="entry name" value="HATPase"/>
    <property type="match status" value="1"/>
</dbReference>
<feature type="transmembrane region" description="Helical" evidence="4">
    <location>
        <begin position="60"/>
        <end position="80"/>
    </location>
</feature>
<dbReference type="InterPro" id="IPR036097">
    <property type="entry name" value="HisK_dim/P_sf"/>
</dbReference>
<dbReference type="SMART" id="SM00388">
    <property type="entry name" value="HisKA"/>
    <property type="match status" value="1"/>
</dbReference>
<feature type="transmembrane region" description="Helical" evidence="4">
    <location>
        <begin position="176"/>
        <end position="192"/>
    </location>
</feature>
<dbReference type="PANTHER" id="PTHR43547:SF2">
    <property type="entry name" value="HYBRID SIGNAL TRANSDUCTION HISTIDINE KINASE C"/>
    <property type="match status" value="1"/>
</dbReference>
<keyword evidence="4" id="KW-0812">Transmembrane</keyword>
<dbReference type="GO" id="GO:0000155">
    <property type="term" value="F:phosphorelay sensor kinase activity"/>
    <property type="evidence" value="ECO:0007669"/>
    <property type="project" value="InterPro"/>
</dbReference>
<evidence type="ECO:0000256" key="3">
    <source>
        <dbReference type="ARBA" id="ARBA00022553"/>
    </source>
</evidence>
<dbReference type="Proteomes" id="UP000223749">
    <property type="component" value="Chromosome"/>
</dbReference>
<dbReference type="AlphaFoldDB" id="A0A2D1U7M6"/>
<dbReference type="InterPro" id="IPR005467">
    <property type="entry name" value="His_kinase_dom"/>
</dbReference>
<keyword evidence="7" id="KW-1185">Reference proteome</keyword>
<keyword evidence="6" id="KW-0808">Transferase</keyword>
<dbReference type="InterPro" id="IPR003661">
    <property type="entry name" value="HisK_dim/P_dom"/>
</dbReference>
<evidence type="ECO:0000256" key="4">
    <source>
        <dbReference type="SAM" id="Phobius"/>
    </source>
</evidence>
<dbReference type="Gene3D" id="3.30.565.10">
    <property type="entry name" value="Histidine kinase-like ATPase, C-terminal domain"/>
    <property type="match status" value="1"/>
</dbReference>
<dbReference type="InterPro" id="IPR036890">
    <property type="entry name" value="HATPase_C_sf"/>
</dbReference>
<gene>
    <name evidence="6" type="ORF">CPT03_14475</name>
</gene>
<dbReference type="Pfam" id="PF02518">
    <property type="entry name" value="HATPase_c"/>
    <property type="match status" value="1"/>
</dbReference>
<keyword evidence="4" id="KW-0472">Membrane</keyword>
<dbReference type="Gene3D" id="1.10.287.130">
    <property type="match status" value="1"/>
</dbReference>
<keyword evidence="6" id="KW-0418">Kinase</keyword>
<dbReference type="CDD" id="cd00082">
    <property type="entry name" value="HisKA"/>
    <property type="match status" value="1"/>
</dbReference>